<feature type="chain" id="PRO_5035195907" evidence="2">
    <location>
        <begin position="24"/>
        <end position="293"/>
    </location>
</feature>
<keyword evidence="4" id="KW-0808">Transferase</keyword>
<evidence type="ECO:0000313" key="4">
    <source>
        <dbReference type="EMBL" id="NHK28969.1"/>
    </source>
</evidence>
<sequence length="293" mass="31437">MTKYALLGSAALLLALAACGEPADDTTETATPVETSESGDMELADDTDVEMEVVEEEREMSGPVETGYGRYLTMETRPEGDAADDASRKPATVLSFMDVMPGMTVLELEAGGGYYTELLSYAVGEDGEVIMQNPAEFDAFLGDSVTNRLADDRLANVTYSKSDFDALEPADASVDLVTWILGPHELYFFPENKPDGFGDPATSYAEIFRVLKPGGAFIALDHASASGDPETTGGTTHRIDPAIVIELAEAAGFELEARSDALANAGDDYTKGVFDPAVRRNTDRFLLKFRKPA</sequence>
<dbReference type="Proteomes" id="UP000818603">
    <property type="component" value="Unassembled WGS sequence"/>
</dbReference>
<evidence type="ECO:0000313" key="6">
    <source>
        <dbReference type="Proteomes" id="UP000818603"/>
    </source>
</evidence>
<organism evidence="3 5">
    <name type="scientific">Aquisalinus luteolus</name>
    <dbReference type="NCBI Taxonomy" id="1566827"/>
    <lineage>
        <taxon>Bacteria</taxon>
        <taxon>Pseudomonadati</taxon>
        <taxon>Pseudomonadota</taxon>
        <taxon>Alphaproteobacteria</taxon>
        <taxon>Parvularculales</taxon>
        <taxon>Parvularculaceae</taxon>
        <taxon>Aquisalinus</taxon>
    </lineage>
</organism>
<evidence type="ECO:0000313" key="3">
    <source>
        <dbReference type="EMBL" id="GGI00708.1"/>
    </source>
</evidence>
<keyword evidence="4" id="KW-0489">Methyltransferase</keyword>
<reference evidence="3" key="3">
    <citation type="submission" date="2020-09" db="EMBL/GenBank/DDBJ databases">
        <authorList>
            <person name="Sun Q."/>
            <person name="Zhou Y."/>
        </authorList>
    </citation>
    <scope>NUCLEOTIDE SEQUENCE</scope>
    <source>
        <strain evidence="3">CGMCC 1.14984</strain>
    </source>
</reference>
<reference evidence="4 6" key="2">
    <citation type="submission" date="2020-02" db="EMBL/GenBank/DDBJ databases">
        <title>Genome sequence of Parvularcula flava strain NH6-79.</title>
        <authorList>
            <person name="Abdul Karim M.H."/>
            <person name="Lam M.Q."/>
            <person name="Chen S.J."/>
            <person name="Yahya A."/>
            <person name="Shahir S."/>
            <person name="Shamsir M.S."/>
            <person name="Chong C.S."/>
        </authorList>
    </citation>
    <scope>NUCLEOTIDE SEQUENCE [LARGE SCALE GENOMIC DNA]</scope>
    <source>
        <strain evidence="4 6">NH6-79</strain>
    </source>
</reference>
<protein>
    <submittedName>
        <fullName evidence="4">Class I SAM-dependent methyltransferase</fullName>
    </submittedName>
</protein>
<dbReference type="RefSeq" id="WP_155141546.1">
    <property type="nucleotide sequence ID" value="NZ_BMGZ01000003.1"/>
</dbReference>
<keyword evidence="2" id="KW-0732">Signal</keyword>
<comment type="caution">
    <text evidence="3">The sequence shown here is derived from an EMBL/GenBank/DDBJ whole genome shotgun (WGS) entry which is preliminary data.</text>
</comment>
<evidence type="ECO:0000256" key="1">
    <source>
        <dbReference type="SAM" id="MobiDB-lite"/>
    </source>
</evidence>
<dbReference type="EMBL" id="VCJR02000003">
    <property type="protein sequence ID" value="NHK28969.1"/>
    <property type="molecule type" value="Genomic_DNA"/>
</dbReference>
<feature type="signal peptide" evidence="2">
    <location>
        <begin position="1"/>
        <end position="23"/>
    </location>
</feature>
<dbReference type="SUPFAM" id="SSF53335">
    <property type="entry name" value="S-adenosyl-L-methionine-dependent methyltransferases"/>
    <property type="match status" value="1"/>
</dbReference>
<dbReference type="EMBL" id="BMGZ01000003">
    <property type="protein sequence ID" value="GGI00708.1"/>
    <property type="molecule type" value="Genomic_DNA"/>
</dbReference>
<dbReference type="InterPro" id="IPR029063">
    <property type="entry name" value="SAM-dependent_MTases_sf"/>
</dbReference>
<dbReference type="Gene3D" id="3.40.50.150">
    <property type="entry name" value="Vaccinia Virus protein VP39"/>
    <property type="match status" value="1"/>
</dbReference>
<proteinExistence type="predicted"/>
<gene>
    <name evidence="4" type="ORF">FF098_013685</name>
    <name evidence="3" type="ORF">GCM10011355_29640</name>
</gene>
<evidence type="ECO:0000256" key="2">
    <source>
        <dbReference type="SAM" id="SignalP"/>
    </source>
</evidence>
<accession>A0A8J3EVI9</accession>
<dbReference type="CDD" id="cd02440">
    <property type="entry name" value="AdoMet_MTases"/>
    <property type="match status" value="1"/>
</dbReference>
<name>A0A8J3EVI9_9PROT</name>
<dbReference type="GO" id="GO:0032259">
    <property type="term" value="P:methylation"/>
    <property type="evidence" value="ECO:0007669"/>
    <property type="project" value="UniProtKB-KW"/>
</dbReference>
<dbReference type="AlphaFoldDB" id="A0A8J3EVI9"/>
<reference evidence="3" key="1">
    <citation type="journal article" date="2014" name="Int. J. Syst. Evol. Microbiol.">
        <title>Complete genome sequence of Corynebacterium casei LMG S-19264T (=DSM 44701T), isolated from a smear-ripened cheese.</title>
        <authorList>
            <consortium name="US DOE Joint Genome Institute (JGI-PGF)"/>
            <person name="Walter F."/>
            <person name="Albersmeier A."/>
            <person name="Kalinowski J."/>
            <person name="Ruckert C."/>
        </authorList>
    </citation>
    <scope>NUCLEOTIDE SEQUENCE</scope>
    <source>
        <strain evidence="3">CGMCC 1.14984</strain>
    </source>
</reference>
<dbReference type="Proteomes" id="UP000621856">
    <property type="component" value="Unassembled WGS sequence"/>
</dbReference>
<keyword evidence="6" id="KW-1185">Reference proteome</keyword>
<dbReference type="Pfam" id="PF01209">
    <property type="entry name" value="Ubie_methyltran"/>
    <property type="match status" value="1"/>
</dbReference>
<dbReference type="PROSITE" id="PS51257">
    <property type="entry name" value="PROKAR_LIPOPROTEIN"/>
    <property type="match status" value="1"/>
</dbReference>
<feature type="region of interest" description="Disordered" evidence="1">
    <location>
        <begin position="22"/>
        <end position="42"/>
    </location>
</feature>
<dbReference type="GO" id="GO:0008168">
    <property type="term" value="F:methyltransferase activity"/>
    <property type="evidence" value="ECO:0007669"/>
    <property type="project" value="UniProtKB-KW"/>
</dbReference>
<evidence type="ECO:0000313" key="5">
    <source>
        <dbReference type="Proteomes" id="UP000621856"/>
    </source>
</evidence>